<accession>A0A161YL61</accession>
<evidence type="ECO:0000256" key="1">
    <source>
        <dbReference type="SAM" id="MobiDB-lite"/>
    </source>
</evidence>
<evidence type="ECO:0000313" key="3">
    <source>
        <dbReference type="Proteomes" id="UP000076552"/>
    </source>
</evidence>
<dbReference type="Proteomes" id="UP000076552">
    <property type="component" value="Unassembled WGS sequence"/>
</dbReference>
<feature type="region of interest" description="Disordered" evidence="1">
    <location>
        <begin position="1"/>
        <end position="55"/>
    </location>
</feature>
<feature type="compositionally biased region" description="Basic and acidic residues" evidence="1">
    <location>
        <begin position="34"/>
        <end position="45"/>
    </location>
</feature>
<name>A0A161YL61_9PEZI</name>
<feature type="compositionally biased region" description="Polar residues" evidence="1">
    <location>
        <begin position="1"/>
        <end position="19"/>
    </location>
</feature>
<protein>
    <submittedName>
        <fullName evidence="2">Uncharacterized protein</fullName>
    </submittedName>
</protein>
<gene>
    <name evidence="2" type="ORF">CT0861_07711</name>
</gene>
<organism evidence="2 3">
    <name type="scientific">Colletotrichum tofieldiae</name>
    <dbReference type="NCBI Taxonomy" id="708197"/>
    <lineage>
        <taxon>Eukaryota</taxon>
        <taxon>Fungi</taxon>
        <taxon>Dikarya</taxon>
        <taxon>Ascomycota</taxon>
        <taxon>Pezizomycotina</taxon>
        <taxon>Sordariomycetes</taxon>
        <taxon>Hypocreomycetidae</taxon>
        <taxon>Glomerellales</taxon>
        <taxon>Glomerellaceae</taxon>
        <taxon>Colletotrichum</taxon>
        <taxon>Colletotrichum spaethianum species complex</taxon>
    </lineage>
</organism>
<reference evidence="2 3" key="1">
    <citation type="submission" date="2015-06" db="EMBL/GenBank/DDBJ databases">
        <title>Survival trade-offs in plant roots during colonization by closely related pathogenic and mutualistic fungi.</title>
        <authorList>
            <person name="Hacquard S."/>
            <person name="Kracher B."/>
            <person name="Hiruma K."/>
            <person name="Weinman A."/>
            <person name="Muench P."/>
            <person name="Garrido Oter R."/>
            <person name="Ver Loren van Themaat E."/>
            <person name="Dallerey J.-F."/>
            <person name="Damm U."/>
            <person name="Henrissat B."/>
            <person name="Lespinet O."/>
            <person name="Thon M."/>
            <person name="Kemen E."/>
            <person name="McHardy A.C."/>
            <person name="Schulze-Lefert P."/>
            <person name="O'Connell R.J."/>
        </authorList>
    </citation>
    <scope>NUCLEOTIDE SEQUENCE [LARGE SCALE GENOMIC DNA]</scope>
    <source>
        <strain evidence="2 3">0861</strain>
    </source>
</reference>
<proteinExistence type="predicted"/>
<evidence type="ECO:0000313" key="2">
    <source>
        <dbReference type="EMBL" id="KZL73817.1"/>
    </source>
</evidence>
<comment type="caution">
    <text evidence="2">The sequence shown here is derived from an EMBL/GenBank/DDBJ whole genome shotgun (WGS) entry which is preliminary data.</text>
</comment>
<keyword evidence="3" id="KW-1185">Reference proteome</keyword>
<feature type="non-terminal residue" evidence="2">
    <location>
        <position position="1"/>
    </location>
</feature>
<dbReference type="EMBL" id="LFIV01000040">
    <property type="protein sequence ID" value="KZL73817.1"/>
    <property type="molecule type" value="Genomic_DNA"/>
</dbReference>
<dbReference type="AlphaFoldDB" id="A0A161YL61"/>
<sequence>LPSETATLTPSHFTNNPHNHNAFLRYSKGPAPVRPREQGHSLPRQDRRRQVRVPPPGPILLRARQGHQDQLVRLPDQLLVRFHRQQHPLNGFNGEVGWLVW</sequence>